<protein>
    <submittedName>
        <fullName evidence="1">Uncharacterized protein</fullName>
    </submittedName>
</protein>
<proteinExistence type="predicted"/>
<gene>
    <name evidence="1" type="ORF">CHYS00102_LOCUS6589</name>
</gene>
<reference evidence="1" key="1">
    <citation type="submission" date="2021-01" db="EMBL/GenBank/DDBJ databases">
        <authorList>
            <person name="Corre E."/>
            <person name="Pelletier E."/>
            <person name="Niang G."/>
            <person name="Scheremetjew M."/>
            <person name="Finn R."/>
            <person name="Kale V."/>
            <person name="Holt S."/>
            <person name="Cochrane G."/>
            <person name="Meng A."/>
            <person name="Brown T."/>
            <person name="Cohen L."/>
        </authorList>
    </citation>
    <scope>NUCLEOTIDE SEQUENCE</scope>
    <source>
        <strain evidence="1">308</strain>
    </source>
</reference>
<name>A0A7S1B9G4_9STRA</name>
<dbReference type="EMBL" id="HBFR01009102">
    <property type="protein sequence ID" value="CAD8879405.1"/>
    <property type="molecule type" value="Transcribed_RNA"/>
</dbReference>
<sequence>MDYVYWKVLQTQTEMMQNSKSQQNEDIRSQWTTVKKIFQWLEDSKKILVGIGIAKEREFVNEDGGTEFLFIPKDCCKQIISWNETDHPLSYEVDCSGPQASSYTNPGLPRTGGSSIGETTTLQGCMAQQLHMKLSLPCVFLTVEQGRLIIRGLRPNG</sequence>
<organism evidence="1">
    <name type="scientific">Corethron hystrix</name>
    <dbReference type="NCBI Taxonomy" id="216773"/>
    <lineage>
        <taxon>Eukaryota</taxon>
        <taxon>Sar</taxon>
        <taxon>Stramenopiles</taxon>
        <taxon>Ochrophyta</taxon>
        <taxon>Bacillariophyta</taxon>
        <taxon>Coscinodiscophyceae</taxon>
        <taxon>Corethrophycidae</taxon>
        <taxon>Corethrales</taxon>
        <taxon>Corethraceae</taxon>
        <taxon>Corethron</taxon>
    </lineage>
</organism>
<evidence type="ECO:0000313" key="1">
    <source>
        <dbReference type="EMBL" id="CAD8879405.1"/>
    </source>
</evidence>
<accession>A0A7S1B9G4</accession>
<dbReference type="AlphaFoldDB" id="A0A7S1B9G4"/>